<dbReference type="AlphaFoldDB" id="A0A0F2LS03"/>
<reference evidence="1" key="1">
    <citation type="submission" date="2015-03" db="EMBL/GenBank/DDBJ databases">
        <title>Metagenome Sequencing of an Archaeal-Dominated Microbial Community from a Hot Spring at the Los Azufres Geothermal Field, Mexico.</title>
        <authorList>
            <person name="Servin-Garciduenas L.E."/>
            <person name="Martinez-Romero E."/>
        </authorList>
    </citation>
    <scope>NUCLEOTIDE SEQUENCE [LARGE SCALE GENOMIC DNA]</scope>
    <source>
        <strain evidence="1">AZ1-454</strain>
    </source>
</reference>
<protein>
    <submittedName>
        <fullName evidence="1">Uncharacterized protein</fullName>
    </submittedName>
</protein>
<gene>
    <name evidence="1" type="ORF">TQ35_02705</name>
</gene>
<proteinExistence type="predicted"/>
<comment type="caution">
    <text evidence="1">The sequence shown here is derived from an EMBL/GenBank/DDBJ whole genome shotgun (WGS) entry which is preliminary data.</text>
</comment>
<name>A0A0F2LS03_9CREN</name>
<accession>A0A0F2LS03</accession>
<evidence type="ECO:0000313" key="1">
    <source>
        <dbReference type="EMBL" id="KJR79270.1"/>
    </source>
</evidence>
<dbReference type="EMBL" id="JZWS01000013">
    <property type="protein sequence ID" value="KJR79270.1"/>
    <property type="molecule type" value="Genomic_DNA"/>
</dbReference>
<organism evidence="1">
    <name type="scientific">Candidatus Aramenus sulfurataquae</name>
    <dbReference type="NCBI Taxonomy" id="1326980"/>
    <lineage>
        <taxon>Archaea</taxon>
        <taxon>Thermoproteota</taxon>
        <taxon>Thermoprotei</taxon>
        <taxon>Sulfolobales</taxon>
        <taxon>Sulfolobaceae</taxon>
        <taxon>Candidatus Aramenus</taxon>
    </lineage>
</organism>
<sequence length="219" mass="24762">MQRDLEVKLPIPFSGVAVGVNSPILAVLAKVKVTVKSGRPKVDISSLFKEATGFECKVDLDVEGDIPFSSYYVLVSKLLVDSAIEKCDIPINEDEKFETLRLIDDALFDSRLIRALRAAQRLNVSLLYRDNEEPVPVDFAEIRMRKIASYPIEVRSDVENSVVHTIGLIPVLFSQGITKDLVEQENGIWHSLYSIHVPYINDWKVIWDLNWATIIEFSS</sequence>